<dbReference type="InterPro" id="IPR036388">
    <property type="entry name" value="WH-like_DNA-bd_sf"/>
</dbReference>
<dbReference type="OrthoDB" id="9813056at2"/>
<proteinExistence type="inferred from homology"/>
<dbReference type="InterPro" id="IPR000847">
    <property type="entry name" value="LysR_HTH_N"/>
</dbReference>
<dbReference type="Pfam" id="PF00126">
    <property type="entry name" value="HTH_1"/>
    <property type="match status" value="1"/>
</dbReference>
<dbReference type="SUPFAM" id="SSF53850">
    <property type="entry name" value="Periplasmic binding protein-like II"/>
    <property type="match status" value="1"/>
</dbReference>
<dbReference type="InterPro" id="IPR036390">
    <property type="entry name" value="WH_DNA-bd_sf"/>
</dbReference>
<dbReference type="PROSITE" id="PS50931">
    <property type="entry name" value="HTH_LYSR"/>
    <property type="match status" value="1"/>
</dbReference>
<organism evidence="6 7">
    <name type="scientific">Paragemmobacter aquarius</name>
    <dbReference type="NCBI Taxonomy" id="2169400"/>
    <lineage>
        <taxon>Bacteria</taxon>
        <taxon>Pseudomonadati</taxon>
        <taxon>Pseudomonadota</taxon>
        <taxon>Alphaproteobacteria</taxon>
        <taxon>Rhodobacterales</taxon>
        <taxon>Paracoccaceae</taxon>
        <taxon>Paragemmobacter</taxon>
    </lineage>
</organism>
<comment type="similarity">
    <text evidence="1">Belongs to the LysR transcriptional regulatory family.</text>
</comment>
<dbReference type="EMBL" id="CP028918">
    <property type="protein sequence ID" value="AWB48515.1"/>
    <property type="molecule type" value="Genomic_DNA"/>
</dbReference>
<dbReference type="PANTHER" id="PTHR30579">
    <property type="entry name" value="TRANSCRIPTIONAL REGULATOR"/>
    <property type="match status" value="1"/>
</dbReference>
<dbReference type="InterPro" id="IPR050176">
    <property type="entry name" value="LTTR"/>
</dbReference>
<dbReference type="GO" id="GO:0003677">
    <property type="term" value="F:DNA binding"/>
    <property type="evidence" value="ECO:0007669"/>
    <property type="project" value="UniProtKB-KW"/>
</dbReference>
<evidence type="ECO:0000313" key="6">
    <source>
        <dbReference type="EMBL" id="AWB48515.1"/>
    </source>
</evidence>
<gene>
    <name evidence="6" type="ORF">HYN69_08325</name>
</gene>
<dbReference type="PANTHER" id="PTHR30579:SF3">
    <property type="entry name" value="TRANSCRIPTIONAL REGULATORY PROTEIN"/>
    <property type="match status" value="1"/>
</dbReference>
<dbReference type="RefSeq" id="WP_108435334.1">
    <property type="nucleotide sequence ID" value="NZ_CP028918.1"/>
</dbReference>
<evidence type="ECO:0000256" key="2">
    <source>
        <dbReference type="ARBA" id="ARBA00023015"/>
    </source>
</evidence>
<accession>A0A2S0UL33</accession>
<dbReference type="Pfam" id="PF03466">
    <property type="entry name" value="LysR_substrate"/>
    <property type="match status" value="1"/>
</dbReference>
<dbReference type="SUPFAM" id="SSF46785">
    <property type="entry name" value="Winged helix' DNA-binding domain"/>
    <property type="match status" value="1"/>
</dbReference>
<protein>
    <recommendedName>
        <fullName evidence="5">HTH lysR-type domain-containing protein</fullName>
    </recommendedName>
</protein>
<dbReference type="Proteomes" id="UP000244496">
    <property type="component" value="Chromosome"/>
</dbReference>
<evidence type="ECO:0000256" key="4">
    <source>
        <dbReference type="ARBA" id="ARBA00023163"/>
    </source>
</evidence>
<evidence type="ECO:0000256" key="1">
    <source>
        <dbReference type="ARBA" id="ARBA00009437"/>
    </source>
</evidence>
<evidence type="ECO:0000313" key="7">
    <source>
        <dbReference type="Proteomes" id="UP000244496"/>
    </source>
</evidence>
<feature type="domain" description="HTH lysR-type" evidence="5">
    <location>
        <begin position="5"/>
        <end position="62"/>
    </location>
</feature>
<evidence type="ECO:0000259" key="5">
    <source>
        <dbReference type="PROSITE" id="PS50931"/>
    </source>
</evidence>
<reference evidence="6 7" key="1">
    <citation type="submission" date="2018-04" db="EMBL/GenBank/DDBJ databases">
        <title>Genome sequencing of Gemmobacter.</title>
        <authorList>
            <person name="Yi H."/>
            <person name="Baek M.-G."/>
        </authorList>
    </citation>
    <scope>NUCLEOTIDE SEQUENCE [LARGE SCALE GENOMIC DNA]</scope>
    <source>
        <strain evidence="6 7">HYN0069</strain>
    </source>
</reference>
<dbReference type="Gene3D" id="3.40.190.290">
    <property type="match status" value="1"/>
</dbReference>
<keyword evidence="7" id="KW-1185">Reference proteome</keyword>
<name>A0A2S0UL33_9RHOB</name>
<dbReference type="GO" id="GO:0003700">
    <property type="term" value="F:DNA-binding transcription factor activity"/>
    <property type="evidence" value="ECO:0007669"/>
    <property type="project" value="InterPro"/>
</dbReference>
<keyword evidence="2" id="KW-0805">Transcription regulation</keyword>
<evidence type="ECO:0000256" key="3">
    <source>
        <dbReference type="ARBA" id="ARBA00023125"/>
    </source>
</evidence>
<dbReference type="InterPro" id="IPR005119">
    <property type="entry name" value="LysR_subst-bd"/>
</dbReference>
<sequence length="291" mass="30996">MAAFPDWNDLRDILLITEAGTLSAAARAAGVSQSTMSRRLAAIEAAGNPVFLRDESGRMTPNSRGRDMVAAARDMQEVFEKLRQRLTDAPPPLRIATCDVSARLFLSSALPLWSGRAESPAELTIVEDITLAAGADVSVGPMTAVPERCAGQSLGRIEWGLYSAPAYVVANRIRGRLDTLEGQSMIRASGSLAETAAYRWLPRQGGVVAMLAASTGAMIEGCAAGMGIALLPTLLAESDARLLPVDGPRPASSEVWAICDAARAEEPQIAGFFRWARNHFRNHAPGERRAG</sequence>
<dbReference type="KEGG" id="geh:HYN69_08325"/>
<keyword evidence="4" id="KW-0804">Transcription</keyword>
<dbReference type="Gene3D" id="1.10.10.10">
    <property type="entry name" value="Winged helix-like DNA-binding domain superfamily/Winged helix DNA-binding domain"/>
    <property type="match status" value="1"/>
</dbReference>
<keyword evidence="3" id="KW-0238">DNA-binding</keyword>
<dbReference type="AlphaFoldDB" id="A0A2S0UL33"/>